<accession>A0A6J6DQR1</accession>
<name>A0A6J6DQR1_9ZZZZ</name>
<reference evidence="1" key="1">
    <citation type="submission" date="2020-05" db="EMBL/GenBank/DDBJ databases">
        <authorList>
            <person name="Chiriac C."/>
            <person name="Salcher M."/>
            <person name="Ghai R."/>
            <person name="Kavagutti S V."/>
        </authorList>
    </citation>
    <scope>NUCLEOTIDE SEQUENCE</scope>
</reference>
<dbReference type="AlphaFoldDB" id="A0A6J6DQR1"/>
<gene>
    <name evidence="1" type="ORF">UFOPK1493_02064</name>
</gene>
<proteinExistence type="predicted"/>
<organism evidence="1">
    <name type="scientific">freshwater metagenome</name>
    <dbReference type="NCBI Taxonomy" id="449393"/>
    <lineage>
        <taxon>unclassified sequences</taxon>
        <taxon>metagenomes</taxon>
        <taxon>ecological metagenomes</taxon>
    </lineage>
</organism>
<sequence>MTESVGVDGGEGSGAPVERRCRWCRFPLAEHDGPGRPRQFCSQACRQWDWVSRQRARELALSDGELVMARSELDALHDDLYVLERAVADTRRVLEHDTTKSELLTALRWLLDAAAPLVDRRGRAPSDVGGERISS</sequence>
<evidence type="ECO:0000313" key="1">
    <source>
        <dbReference type="EMBL" id="CAB4565544.1"/>
    </source>
</evidence>
<protein>
    <submittedName>
        <fullName evidence="1">Unannotated protein</fullName>
    </submittedName>
</protein>
<dbReference type="EMBL" id="CAEZSR010000075">
    <property type="protein sequence ID" value="CAB4565544.1"/>
    <property type="molecule type" value="Genomic_DNA"/>
</dbReference>